<sequence length="178" mass="20125">APVWKYYRDQTDSWDERLLEKWDKSIDVFLLFTALFSAVVSAFLVDTMSALQPDLQQTTVDVLMHLSTQLATAGNLTAPYQLDTSWRAPTSAVWVASLWSLAIVMSLITSVFAMLAKTWITVYKDAVKDMGPEDVPRRYLHSAALEKWKMAHFVDALPLCIHVAVGLFLIGLIPYTWN</sequence>
<keyword evidence="4" id="KW-1185">Reference proteome</keyword>
<feature type="transmembrane region" description="Helical" evidence="1">
    <location>
        <begin position="26"/>
        <end position="45"/>
    </location>
</feature>
<keyword evidence="1" id="KW-0812">Transmembrane</keyword>
<name>A0A165DF03_9BASI</name>
<reference evidence="3 4" key="1">
    <citation type="journal article" date="2016" name="Mol. Biol. Evol.">
        <title>Comparative Genomics of Early-Diverging Mushroom-Forming Fungi Provides Insights into the Origins of Lignocellulose Decay Capabilities.</title>
        <authorList>
            <person name="Nagy L.G."/>
            <person name="Riley R."/>
            <person name="Tritt A."/>
            <person name="Adam C."/>
            <person name="Daum C."/>
            <person name="Floudas D."/>
            <person name="Sun H."/>
            <person name="Yadav J.S."/>
            <person name="Pangilinan J."/>
            <person name="Larsson K.H."/>
            <person name="Matsuura K."/>
            <person name="Barry K."/>
            <person name="Labutti K."/>
            <person name="Kuo R."/>
            <person name="Ohm R.A."/>
            <person name="Bhattacharya S.S."/>
            <person name="Shirouzu T."/>
            <person name="Yoshinaga Y."/>
            <person name="Martin F.M."/>
            <person name="Grigoriev I.V."/>
            <person name="Hibbett D.S."/>
        </authorList>
    </citation>
    <scope>NUCLEOTIDE SEQUENCE [LARGE SCALE GENOMIC DNA]</scope>
    <source>
        <strain evidence="3 4">HHB12733</strain>
    </source>
</reference>
<feature type="domain" description="DUF6535" evidence="2">
    <location>
        <begin position="4"/>
        <end position="178"/>
    </location>
</feature>
<keyword evidence="1" id="KW-0472">Membrane</keyword>
<feature type="transmembrane region" description="Helical" evidence="1">
    <location>
        <begin position="92"/>
        <end position="115"/>
    </location>
</feature>
<dbReference type="InterPro" id="IPR045338">
    <property type="entry name" value="DUF6535"/>
</dbReference>
<keyword evidence="1" id="KW-1133">Transmembrane helix</keyword>
<organism evidence="3 4">
    <name type="scientific">Calocera cornea HHB12733</name>
    <dbReference type="NCBI Taxonomy" id="1353952"/>
    <lineage>
        <taxon>Eukaryota</taxon>
        <taxon>Fungi</taxon>
        <taxon>Dikarya</taxon>
        <taxon>Basidiomycota</taxon>
        <taxon>Agaricomycotina</taxon>
        <taxon>Dacrymycetes</taxon>
        <taxon>Dacrymycetales</taxon>
        <taxon>Dacrymycetaceae</taxon>
        <taxon>Calocera</taxon>
    </lineage>
</organism>
<gene>
    <name evidence="3" type="ORF">CALCODRAFT_423590</name>
</gene>
<dbReference type="EMBL" id="KV424059">
    <property type="protein sequence ID" value="KZT52669.1"/>
    <property type="molecule type" value="Genomic_DNA"/>
</dbReference>
<accession>A0A165DF03</accession>
<proteinExistence type="predicted"/>
<evidence type="ECO:0000313" key="3">
    <source>
        <dbReference type="EMBL" id="KZT52669.1"/>
    </source>
</evidence>
<feature type="transmembrane region" description="Helical" evidence="1">
    <location>
        <begin position="156"/>
        <end position="177"/>
    </location>
</feature>
<protein>
    <recommendedName>
        <fullName evidence="2">DUF6535 domain-containing protein</fullName>
    </recommendedName>
</protein>
<dbReference type="InParanoid" id="A0A165DF03"/>
<dbReference type="Pfam" id="PF20153">
    <property type="entry name" value="DUF6535"/>
    <property type="match status" value="1"/>
</dbReference>
<evidence type="ECO:0000256" key="1">
    <source>
        <dbReference type="SAM" id="Phobius"/>
    </source>
</evidence>
<dbReference type="OrthoDB" id="3219854at2759"/>
<feature type="non-terminal residue" evidence="3">
    <location>
        <position position="178"/>
    </location>
</feature>
<dbReference type="Proteomes" id="UP000076842">
    <property type="component" value="Unassembled WGS sequence"/>
</dbReference>
<feature type="non-terminal residue" evidence="3">
    <location>
        <position position="1"/>
    </location>
</feature>
<dbReference type="AlphaFoldDB" id="A0A165DF03"/>
<evidence type="ECO:0000259" key="2">
    <source>
        <dbReference type="Pfam" id="PF20153"/>
    </source>
</evidence>
<evidence type="ECO:0000313" key="4">
    <source>
        <dbReference type="Proteomes" id="UP000076842"/>
    </source>
</evidence>